<protein>
    <submittedName>
        <fullName evidence="1">Uncharacterized protein</fullName>
    </submittedName>
</protein>
<reference evidence="1 2" key="1">
    <citation type="journal article" date="2022" name="Genome Biol. Evol.">
        <title>The Spruce Budworm Genome: Reconstructing the Evolutionary History of Antifreeze Proteins.</title>
        <authorList>
            <person name="Beliveau C."/>
            <person name="Gagne P."/>
            <person name="Picq S."/>
            <person name="Vernygora O."/>
            <person name="Keeling C.I."/>
            <person name="Pinkney K."/>
            <person name="Doucet D."/>
            <person name="Wen F."/>
            <person name="Johnston J.S."/>
            <person name="Maaroufi H."/>
            <person name="Boyle B."/>
            <person name="Laroche J."/>
            <person name="Dewar K."/>
            <person name="Juretic N."/>
            <person name="Blackburn G."/>
            <person name="Nisole A."/>
            <person name="Brunet B."/>
            <person name="Brandao M."/>
            <person name="Lumley L."/>
            <person name="Duan J."/>
            <person name="Quan G."/>
            <person name="Lucarotti C.J."/>
            <person name="Roe A.D."/>
            <person name="Sperling F.A.H."/>
            <person name="Levesque R.C."/>
            <person name="Cusson M."/>
        </authorList>
    </citation>
    <scope>NUCLEOTIDE SEQUENCE [LARGE SCALE GENOMIC DNA]</scope>
    <source>
        <strain evidence="1">Glfc:IPQL:Cfum</strain>
    </source>
</reference>
<organism evidence="1 2">
    <name type="scientific">Choristoneura fumiferana</name>
    <name type="common">Spruce budworm moth</name>
    <name type="synonym">Archips fumiferana</name>
    <dbReference type="NCBI Taxonomy" id="7141"/>
    <lineage>
        <taxon>Eukaryota</taxon>
        <taxon>Metazoa</taxon>
        <taxon>Ecdysozoa</taxon>
        <taxon>Arthropoda</taxon>
        <taxon>Hexapoda</taxon>
        <taxon>Insecta</taxon>
        <taxon>Pterygota</taxon>
        <taxon>Neoptera</taxon>
        <taxon>Endopterygota</taxon>
        <taxon>Lepidoptera</taxon>
        <taxon>Glossata</taxon>
        <taxon>Ditrysia</taxon>
        <taxon>Tortricoidea</taxon>
        <taxon>Tortricidae</taxon>
        <taxon>Tortricinae</taxon>
        <taxon>Choristoneura</taxon>
    </lineage>
</organism>
<name>A0ACC0JSV3_CHOFU</name>
<keyword evidence="2" id="KW-1185">Reference proteome</keyword>
<proteinExistence type="predicted"/>
<comment type="caution">
    <text evidence="1">The sequence shown here is derived from an EMBL/GenBank/DDBJ whole genome shotgun (WGS) entry which is preliminary data.</text>
</comment>
<dbReference type="EMBL" id="CM046126">
    <property type="protein sequence ID" value="KAI8427119.1"/>
    <property type="molecule type" value="Genomic_DNA"/>
</dbReference>
<accession>A0ACC0JSV3</accession>
<gene>
    <name evidence="1" type="ORF">MSG28_014742</name>
</gene>
<evidence type="ECO:0000313" key="2">
    <source>
        <dbReference type="Proteomes" id="UP001064048"/>
    </source>
</evidence>
<sequence>MTPLERRSRRRGCRCVLCSHASSLVSTFCSCRVNACTERCCSEAKPRSCWSSAMWDGDGGAVKCAFFSSSLIFHSQSASMSSALAAACERAASCAVRHLASIRLFLLYLLGLLLVFHLLPLQPLPVLFQSQNSGLQLRASCQRVFQLRTELAEGLI</sequence>
<evidence type="ECO:0000313" key="1">
    <source>
        <dbReference type="EMBL" id="KAI8427119.1"/>
    </source>
</evidence>
<dbReference type="Proteomes" id="UP001064048">
    <property type="component" value="Chromosome 26"/>
</dbReference>